<protein>
    <recommendedName>
        <fullName evidence="3">C2H2-type domain-containing protein</fullName>
    </recommendedName>
</protein>
<organism evidence="1 2">
    <name type="scientific">Daedalea quercina L-15889</name>
    <dbReference type="NCBI Taxonomy" id="1314783"/>
    <lineage>
        <taxon>Eukaryota</taxon>
        <taxon>Fungi</taxon>
        <taxon>Dikarya</taxon>
        <taxon>Basidiomycota</taxon>
        <taxon>Agaricomycotina</taxon>
        <taxon>Agaricomycetes</taxon>
        <taxon>Polyporales</taxon>
        <taxon>Fomitopsis</taxon>
    </lineage>
</organism>
<dbReference type="EMBL" id="KV429043">
    <property type="protein sequence ID" value="KZT71897.1"/>
    <property type="molecule type" value="Genomic_DNA"/>
</dbReference>
<dbReference type="AlphaFoldDB" id="A0A165SFA1"/>
<evidence type="ECO:0008006" key="3">
    <source>
        <dbReference type="Google" id="ProtNLM"/>
    </source>
</evidence>
<dbReference type="Proteomes" id="UP000076727">
    <property type="component" value="Unassembled WGS sequence"/>
</dbReference>
<gene>
    <name evidence="1" type="ORF">DAEQUDRAFT_763387</name>
</gene>
<proteinExistence type="predicted"/>
<sequence length="247" mass="27179">MMYAHVNEQPGALHENWHTPASIDLGDLHFSEFALWDPSTGTYVPVLVPSELSQLSVADSGGPQPQSAWFNTTPLAHDTNVIDNGTSACSSTNVPVTAASMACATSTTDVAHAEEQTVIRWNDHTLPILTPTDGVGYQCGYADCMNRTSFTMLKDLWRHQSSIHLQAKAKCPCCENALSRMDGLKRHLGSYPVCGKYVLHEVNLLLDIERDVGGVHGPETERVSEVKALRPKVHLAPLYTFYYPRET</sequence>
<accession>A0A165SFA1</accession>
<evidence type="ECO:0000313" key="2">
    <source>
        <dbReference type="Proteomes" id="UP000076727"/>
    </source>
</evidence>
<reference evidence="1 2" key="1">
    <citation type="journal article" date="2016" name="Mol. Biol. Evol.">
        <title>Comparative Genomics of Early-Diverging Mushroom-Forming Fungi Provides Insights into the Origins of Lignocellulose Decay Capabilities.</title>
        <authorList>
            <person name="Nagy L.G."/>
            <person name="Riley R."/>
            <person name="Tritt A."/>
            <person name="Adam C."/>
            <person name="Daum C."/>
            <person name="Floudas D."/>
            <person name="Sun H."/>
            <person name="Yadav J.S."/>
            <person name="Pangilinan J."/>
            <person name="Larsson K.H."/>
            <person name="Matsuura K."/>
            <person name="Barry K."/>
            <person name="Labutti K."/>
            <person name="Kuo R."/>
            <person name="Ohm R.A."/>
            <person name="Bhattacharya S.S."/>
            <person name="Shirouzu T."/>
            <person name="Yoshinaga Y."/>
            <person name="Martin F.M."/>
            <person name="Grigoriev I.V."/>
            <person name="Hibbett D.S."/>
        </authorList>
    </citation>
    <scope>NUCLEOTIDE SEQUENCE [LARGE SCALE GENOMIC DNA]</scope>
    <source>
        <strain evidence="1 2">L-15889</strain>
    </source>
</reference>
<name>A0A165SFA1_9APHY</name>
<evidence type="ECO:0000313" key="1">
    <source>
        <dbReference type="EMBL" id="KZT71897.1"/>
    </source>
</evidence>
<keyword evidence="2" id="KW-1185">Reference proteome</keyword>